<dbReference type="UniPathway" id="UPA00253"/>
<comment type="pathway">
    <text evidence="1">Cofactor biosynthesis; NAD(+) biosynthesis.</text>
</comment>
<dbReference type="Pfam" id="PF01467">
    <property type="entry name" value="CTP_transf_like"/>
    <property type="match status" value="1"/>
</dbReference>
<dbReference type="SUPFAM" id="SSF52374">
    <property type="entry name" value="Nucleotidylyl transferase"/>
    <property type="match status" value="1"/>
</dbReference>
<gene>
    <name evidence="9" type="ORF">METZ01_LOCUS21535</name>
</gene>
<dbReference type="InterPro" id="IPR004821">
    <property type="entry name" value="Cyt_trans-like"/>
</dbReference>
<evidence type="ECO:0000313" key="9">
    <source>
        <dbReference type="EMBL" id="SUZ68681.1"/>
    </source>
</evidence>
<evidence type="ECO:0000256" key="5">
    <source>
        <dbReference type="ARBA" id="ARBA00022741"/>
    </source>
</evidence>
<dbReference type="Gene3D" id="3.40.50.620">
    <property type="entry name" value="HUPs"/>
    <property type="match status" value="1"/>
</dbReference>
<organism evidence="9">
    <name type="scientific">marine metagenome</name>
    <dbReference type="NCBI Taxonomy" id="408172"/>
    <lineage>
        <taxon>unclassified sequences</taxon>
        <taxon>metagenomes</taxon>
        <taxon>ecological metagenomes</taxon>
    </lineage>
</organism>
<dbReference type="EMBL" id="UINC01001040">
    <property type="protein sequence ID" value="SUZ68681.1"/>
    <property type="molecule type" value="Genomic_DNA"/>
</dbReference>
<dbReference type="PANTHER" id="PTHR39321">
    <property type="entry name" value="NICOTINATE-NUCLEOTIDE ADENYLYLTRANSFERASE-RELATED"/>
    <property type="match status" value="1"/>
</dbReference>
<dbReference type="AlphaFoldDB" id="A0A381PNS9"/>
<protein>
    <recommendedName>
        <fullName evidence="8">Cytidyltransferase-like domain-containing protein</fullName>
    </recommendedName>
</protein>
<keyword evidence="6" id="KW-0067">ATP-binding</keyword>
<sequence>MFMSQRIGLFGGTFDPPHMGHLEAALAAKRTFLLHRLLFVVANDPWQKSTERTLIEARHRLTMVRMLVEGVAGVEASDLEIVRGGPSYTIETVNELRDQGNEVILVVGADTAAGLDTWERASELRELVEVAVVDRPGCVLPELKGWRFQRVVTESPNISSSGVRDLVGDRSSTHDSVPPAIRDYILRQDLYQPDWSENQHPR</sequence>
<dbReference type="GO" id="GO:0005524">
    <property type="term" value="F:ATP binding"/>
    <property type="evidence" value="ECO:0007669"/>
    <property type="project" value="UniProtKB-KW"/>
</dbReference>
<evidence type="ECO:0000256" key="2">
    <source>
        <dbReference type="ARBA" id="ARBA00022642"/>
    </source>
</evidence>
<evidence type="ECO:0000256" key="7">
    <source>
        <dbReference type="ARBA" id="ARBA00023027"/>
    </source>
</evidence>
<dbReference type="InterPro" id="IPR014729">
    <property type="entry name" value="Rossmann-like_a/b/a_fold"/>
</dbReference>
<reference evidence="9" key="1">
    <citation type="submission" date="2018-05" db="EMBL/GenBank/DDBJ databases">
        <authorList>
            <person name="Lanie J.A."/>
            <person name="Ng W.-L."/>
            <person name="Kazmierczak K.M."/>
            <person name="Andrzejewski T.M."/>
            <person name="Davidsen T.M."/>
            <person name="Wayne K.J."/>
            <person name="Tettelin H."/>
            <person name="Glass J.I."/>
            <person name="Rusch D."/>
            <person name="Podicherti R."/>
            <person name="Tsui H.-C.T."/>
            <person name="Winkler M.E."/>
        </authorList>
    </citation>
    <scope>NUCLEOTIDE SEQUENCE</scope>
</reference>
<keyword evidence="3" id="KW-0808">Transferase</keyword>
<dbReference type="NCBIfam" id="TIGR00482">
    <property type="entry name" value="nicotinate (nicotinamide) nucleotide adenylyltransferase"/>
    <property type="match status" value="1"/>
</dbReference>
<dbReference type="GO" id="GO:0009435">
    <property type="term" value="P:NAD+ biosynthetic process"/>
    <property type="evidence" value="ECO:0007669"/>
    <property type="project" value="UniProtKB-UniPathway"/>
</dbReference>
<keyword evidence="4" id="KW-0548">Nucleotidyltransferase</keyword>
<evidence type="ECO:0000256" key="3">
    <source>
        <dbReference type="ARBA" id="ARBA00022679"/>
    </source>
</evidence>
<feature type="domain" description="Cytidyltransferase-like" evidence="8">
    <location>
        <begin position="9"/>
        <end position="164"/>
    </location>
</feature>
<dbReference type="CDD" id="cd02165">
    <property type="entry name" value="NMNAT"/>
    <property type="match status" value="1"/>
</dbReference>
<evidence type="ECO:0000256" key="1">
    <source>
        <dbReference type="ARBA" id="ARBA00004790"/>
    </source>
</evidence>
<evidence type="ECO:0000259" key="8">
    <source>
        <dbReference type="Pfam" id="PF01467"/>
    </source>
</evidence>
<dbReference type="NCBIfam" id="TIGR00125">
    <property type="entry name" value="cyt_tran_rel"/>
    <property type="match status" value="1"/>
</dbReference>
<dbReference type="GO" id="GO:0070566">
    <property type="term" value="F:adenylyltransferase activity"/>
    <property type="evidence" value="ECO:0007669"/>
    <property type="project" value="UniProtKB-ARBA"/>
</dbReference>
<accession>A0A381PNS9</accession>
<dbReference type="PANTHER" id="PTHR39321:SF3">
    <property type="entry name" value="PHOSPHOPANTETHEINE ADENYLYLTRANSFERASE"/>
    <property type="match status" value="1"/>
</dbReference>
<keyword evidence="2" id="KW-0662">Pyridine nucleotide biosynthesis</keyword>
<dbReference type="InterPro" id="IPR005248">
    <property type="entry name" value="NadD/NMNAT"/>
</dbReference>
<evidence type="ECO:0000256" key="6">
    <source>
        <dbReference type="ARBA" id="ARBA00022840"/>
    </source>
</evidence>
<keyword evidence="7" id="KW-0520">NAD</keyword>
<proteinExistence type="inferred from homology"/>
<name>A0A381PNS9_9ZZZZ</name>
<dbReference type="HAMAP" id="MF_00244">
    <property type="entry name" value="NaMN_adenylyltr"/>
    <property type="match status" value="1"/>
</dbReference>
<evidence type="ECO:0000256" key="4">
    <source>
        <dbReference type="ARBA" id="ARBA00022695"/>
    </source>
</evidence>
<keyword evidence="5" id="KW-0547">Nucleotide-binding</keyword>